<protein>
    <recommendedName>
        <fullName evidence="3">Actin-like ATPase domain-containing protein</fullName>
    </recommendedName>
</protein>
<dbReference type="Proteomes" id="UP000800093">
    <property type="component" value="Unassembled WGS sequence"/>
</dbReference>
<dbReference type="AlphaFoldDB" id="A0A9P4N6D2"/>
<accession>A0A9P4N6D2</accession>
<dbReference type="CDD" id="cd10170">
    <property type="entry name" value="ASKHA_NBD_HSP70"/>
    <property type="match status" value="1"/>
</dbReference>
<reference evidence="2" key="1">
    <citation type="journal article" date="2020" name="Stud. Mycol.">
        <title>101 Dothideomycetes genomes: A test case for predicting lifestyles and emergence of pathogens.</title>
        <authorList>
            <person name="Haridas S."/>
            <person name="Albert R."/>
            <person name="Binder M."/>
            <person name="Bloem J."/>
            <person name="LaButti K."/>
            <person name="Salamov A."/>
            <person name="Andreopoulos B."/>
            <person name="Baker S."/>
            <person name="Barry K."/>
            <person name="Bills G."/>
            <person name="Bluhm B."/>
            <person name="Cannon C."/>
            <person name="Castanera R."/>
            <person name="Culley D."/>
            <person name="Daum C."/>
            <person name="Ezra D."/>
            <person name="Gonzalez J."/>
            <person name="Henrissat B."/>
            <person name="Kuo A."/>
            <person name="Liang C."/>
            <person name="Lipzen A."/>
            <person name="Lutzoni F."/>
            <person name="Magnuson J."/>
            <person name="Mondo S."/>
            <person name="Nolan M."/>
            <person name="Ohm R."/>
            <person name="Pangilinan J."/>
            <person name="Park H.-J."/>
            <person name="Ramirez L."/>
            <person name="Alfaro M."/>
            <person name="Sun H."/>
            <person name="Tritt A."/>
            <person name="Yoshinaga Y."/>
            <person name="Zwiers L.-H."/>
            <person name="Turgeon B."/>
            <person name="Goodwin S."/>
            <person name="Spatafora J."/>
            <person name="Crous P."/>
            <person name="Grigoriev I."/>
        </authorList>
    </citation>
    <scope>NUCLEOTIDE SEQUENCE [LARGE SCALE GENOMIC DNA]</scope>
    <source>
        <strain evidence="2">CBS 304.66</strain>
    </source>
</reference>
<feature type="non-terminal residue" evidence="1">
    <location>
        <position position="1"/>
    </location>
</feature>
<evidence type="ECO:0008006" key="3">
    <source>
        <dbReference type="Google" id="ProtNLM"/>
    </source>
</evidence>
<keyword evidence="2" id="KW-1185">Reference proteome</keyword>
<dbReference type="EMBL" id="ML986615">
    <property type="protein sequence ID" value="KAF2264554.1"/>
    <property type="molecule type" value="Genomic_DNA"/>
</dbReference>
<dbReference type="Gene3D" id="3.30.420.40">
    <property type="match status" value="1"/>
</dbReference>
<evidence type="ECO:0000313" key="2">
    <source>
        <dbReference type="Proteomes" id="UP000800093"/>
    </source>
</evidence>
<comment type="caution">
    <text evidence="1">The sequence shown here is derived from an EMBL/GenBank/DDBJ whole genome shotgun (WGS) entry which is preliminary data.</text>
</comment>
<dbReference type="SUPFAM" id="SSF53067">
    <property type="entry name" value="Actin-like ATPase domain"/>
    <property type="match status" value="2"/>
</dbReference>
<evidence type="ECO:0000313" key="1">
    <source>
        <dbReference type="EMBL" id="KAF2264554.1"/>
    </source>
</evidence>
<dbReference type="PANTHER" id="PTHR14187">
    <property type="entry name" value="ALPHA KINASE/ELONGATION FACTOR 2 KINASE"/>
    <property type="match status" value="1"/>
</dbReference>
<sequence>KIIRVINDWPNPDSAVATSDKVPSKISYKDGQPHHWGFEVNFKEESFRWIKLLLDPMNKFGHDSEAALNTQKLLRTLGKTAEVVATDLLRFIWRYTKEDIGKVRGDDWESVYTLSVVLTVPAIWPLKEKDRTLRIAREAGLPDNLKLVSEPEAAALSVLKERSDEGASLEVGDCFVVCDAGGGTVDLISYKICGLNPLQIEECALGDGELCGSVYLDQAFERYIKTIVGDQWNMIKEKAKKKMMDEFELSIKRCYTGEDQIYSVDLYGVEDNPKEGIDDETILLKPYGLCYEAKFDKMQGHIDEDRDWSPRGYWQARNQMKWLLEKGSLYYCADDDPPSRKETSVKELCRVNYGIKSSKLWFWQDSYKDPKDGEKWRIVPFNLYVEFGSATLQFSVFYRDEPVAYTEAKYKEDLIG</sequence>
<name>A0A9P4N6D2_9PLEO</name>
<dbReference type="InterPro" id="IPR043129">
    <property type="entry name" value="ATPase_NBD"/>
</dbReference>
<dbReference type="PANTHER" id="PTHR14187:SF5">
    <property type="entry name" value="HEAT SHOCK 70 KDA PROTEIN 12A"/>
    <property type="match status" value="1"/>
</dbReference>
<organism evidence="1 2">
    <name type="scientific">Lojkania enalia</name>
    <dbReference type="NCBI Taxonomy" id="147567"/>
    <lineage>
        <taxon>Eukaryota</taxon>
        <taxon>Fungi</taxon>
        <taxon>Dikarya</taxon>
        <taxon>Ascomycota</taxon>
        <taxon>Pezizomycotina</taxon>
        <taxon>Dothideomycetes</taxon>
        <taxon>Pleosporomycetidae</taxon>
        <taxon>Pleosporales</taxon>
        <taxon>Pleosporales incertae sedis</taxon>
        <taxon>Lojkania</taxon>
    </lineage>
</organism>
<dbReference type="OrthoDB" id="2963168at2759"/>
<gene>
    <name evidence="1" type="ORF">CC78DRAFT_463345</name>
</gene>
<proteinExistence type="predicted"/>